<accession>A0A1B2LZ27</accession>
<reference evidence="2 3" key="1">
    <citation type="submission" date="2016-08" db="EMBL/GenBank/DDBJ databases">
        <authorList>
            <person name="Seilhamer J.J."/>
        </authorList>
    </citation>
    <scope>NUCLEOTIDE SEQUENCE [LARGE SCALE GENOMIC DNA]</scope>
    <source>
        <strain evidence="2 3">BRTC-1</strain>
    </source>
</reference>
<gene>
    <name evidence="2" type="ORF">BFG52_07365</name>
</gene>
<name>A0A1B2LZ27_9GAMM</name>
<dbReference type="PANTHER" id="PTHR39639">
    <property type="entry name" value="CHROMOSOME 16, WHOLE GENOME SHOTGUN SEQUENCE"/>
    <property type="match status" value="1"/>
</dbReference>
<protein>
    <recommendedName>
        <fullName evidence="1">GmrSD restriction endonucleases N-terminal domain-containing protein</fullName>
    </recommendedName>
</protein>
<evidence type="ECO:0000313" key="3">
    <source>
        <dbReference type="Proteomes" id="UP000093391"/>
    </source>
</evidence>
<dbReference type="EMBL" id="CP016895">
    <property type="protein sequence ID" value="AOA58187.1"/>
    <property type="molecule type" value="Genomic_DNA"/>
</dbReference>
<dbReference type="AlphaFoldDB" id="A0A1B2LZ27"/>
<dbReference type="KEGG" id="ala:BFG52_07365"/>
<evidence type="ECO:0000313" key="2">
    <source>
        <dbReference type="EMBL" id="AOA58187.1"/>
    </source>
</evidence>
<feature type="domain" description="GmrSD restriction endonucleases N-terminal" evidence="1">
    <location>
        <begin position="39"/>
        <end position="174"/>
    </location>
</feature>
<dbReference type="RefSeq" id="WP_067554126.1">
    <property type="nucleotide sequence ID" value="NZ_CP016895.1"/>
</dbReference>
<dbReference type="OrthoDB" id="7802453at2"/>
<dbReference type="STRING" id="1789224.BFG52_07365"/>
<dbReference type="Proteomes" id="UP000093391">
    <property type="component" value="Chromosome"/>
</dbReference>
<evidence type="ECO:0000259" key="1">
    <source>
        <dbReference type="Pfam" id="PF03235"/>
    </source>
</evidence>
<dbReference type="Pfam" id="PF03235">
    <property type="entry name" value="GmrSD_N"/>
    <property type="match status" value="1"/>
</dbReference>
<organism evidence="2 3">
    <name type="scientific">Acinetobacter larvae</name>
    <dbReference type="NCBI Taxonomy" id="1789224"/>
    <lineage>
        <taxon>Bacteria</taxon>
        <taxon>Pseudomonadati</taxon>
        <taxon>Pseudomonadota</taxon>
        <taxon>Gammaproteobacteria</taxon>
        <taxon>Moraxellales</taxon>
        <taxon>Moraxellaceae</taxon>
        <taxon>Acinetobacter</taxon>
    </lineage>
</organism>
<dbReference type="InterPro" id="IPR004919">
    <property type="entry name" value="GmrSD_N"/>
</dbReference>
<dbReference type="PANTHER" id="PTHR39639:SF1">
    <property type="entry name" value="DUF262 DOMAIN-CONTAINING PROTEIN"/>
    <property type="match status" value="1"/>
</dbReference>
<keyword evidence="3" id="KW-1185">Reference proteome</keyword>
<sequence length="350" mass="40778">MIDEETLKAAELQLQNYSKKIDFYTSEYTIEILAQKVAEKEYTVPDYQREFTWEGPRKSKFIESILIGLPIPFVFFWMNDKTGKLEIVDGSQRLRTIEEYLGGRLILEDLERLDLLNGTSFFDLPLSRRRKILNISIRGIILSEKTDMEARVDLFERINTGPKVANPAEIRRGALRGNFMNFVNRLASHELFLKIAPITTKQKKEREAEELVTRFFAYSDGLDGYKDDVSAFIFRYIKKMNDAFDRDPNLEIKYEQRFQRMVEFVDKSFELGFRKTPGAKTTPRARYESIALGSHFALEEKPDLSVDIQKTNSILDHNDFKKEVSSDGANARRKLTGRIDYMRNALLEED</sequence>
<proteinExistence type="predicted"/>